<keyword evidence="8" id="KW-1185">Reference proteome</keyword>
<evidence type="ECO:0000256" key="3">
    <source>
        <dbReference type="ARBA" id="ARBA00022989"/>
    </source>
</evidence>
<evidence type="ECO:0000256" key="2">
    <source>
        <dbReference type="ARBA" id="ARBA00022692"/>
    </source>
</evidence>
<dbReference type="GO" id="GO:0016020">
    <property type="term" value="C:membrane"/>
    <property type="evidence" value="ECO:0007669"/>
    <property type="project" value="UniProtKB-SubCell"/>
</dbReference>
<dbReference type="EMBL" id="JABBNU010000001">
    <property type="protein sequence ID" value="NMM47232.1"/>
    <property type="molecule type" value="Genomic_DNA"/>
</dbReference>
<dbReference type="AlphaFoldDB" id="A0A848J211"/>
<dbReference type="PANTHER" id="PTHR37422:SF13">
    <property type="entry name" value="LIPOPOLYSACCHARIDE BIOSYNTHESIS PROTEIN PA4999-RELATED"/>
    <property type="match status" value="1"/>
</dbReference>
<gene>
    <name evidence="7" type="ORF">HH304_02400</name>
</gene>
<feature type="transmembrane region" description="Helical" evidence="5">
    <location>
        <begin position="276"/>
        <end position="292"/>
    </location>
</feature>
<feature type="transmembrane region" description="Helical" evidence="5">
    <location>
        <begin position="253"/>
        <end position="270"/>
    </location>
</feature>
<evidence type="ECO:0000256" key="5">
    <source>
        <dbReference type="SAM" id="Phobius"/>
    </source>
</evidence>
<name>A0A848J211_9BACT</name>
<evidence type="ECO:0000256" key="4">
    <source>
        <dbReference type="ARBA" id="ARBA00023136"/>
    </source>
</evidence>
<dbReference type="InterPro" id="IPR007016">
    <property type="entry name" value="O-antigen_ligase-rel_domated"/>
</dbReference>
<dbReference type="Proteomes" id="UP000559010">
    <property type="component" value="Unassembled WGS sequence"/>
</dbReference>
<dbReference type="GO" id="GO:0016874">
    <property type="term" value="F:ligase activity"/>
    <property type="evidence" value="ECO:0007669"/>
    <property type="project" value="UniProtKB-KW"/>
</dbReference>
<reference evidence="7 8" key="1">
    <citation type="submission" date="2020-04" db="EMBL/GenBank/DDBJ databases">
        <title>Flammeovirgaceae bacterium KN852 isolated from deep sea.</title>
        <authorList>
            <person name="Zhang D.-C."/>
        </authorList>
    </citation>
    <scope>NUCLEOTIDE SEQUENCE [LARGE SCALE GENOMIC DNA]</scope>
    <source>
        <strain evidence="7 8">KN852</strain>
    </source>
</reference>
<feature type="transmembrane region" description="Helical" evidence="5">
    <location>
        <begin position="41"/>
        <end position="69"/>
    </location>
</feature>
<evidence type="ECO:0000313" key="8">
    <source>
        <dbReference type="Proteomes" id="UP000559010"/>
    </source>
</evidence>
<comment type="caution">
    <text evidence="7">The sequence shown here is derived from an EMBL/GenBank/DDBJ whole genome shotgun (WGS) entry which is preliminary data.</text>
</comment>
<keyword evidence="3 5" id="KW-1133">Transmembrane helix</keyword>
<feature type="transmembrane region" description="Helical" evidence="5">
    <location>
        <begin position="417"/>
        <end position="435"/>
    </location>
</feature>
<protein>
    <submittedName>
        <fullName evidence="7">O-antigen ligase family protein</fullName>
    </submittedName>
</protein>
<evidence type="ECO:0000259" key="6">
    <source>
        <dbReference type="Pfam" id="PF04932"/>
    </source>
</evidence>
<proteinExistence type="predicted"/>
<keyword evidence="2 5" id="KW-0812">Transmembrane</keyword>
<dbReference type="RefSeq" id="WP_169677841.1">
    <property type="nucleotide sequence ID" value="NZ_JABBNU010000001.1"/>
</dbReference>
<feature type="transmembrane region" description="Helical" evidence="5">
    <location>
        <begin position="170"/>
        <end position="188"/>
    </location>
</feature>
<dbReference type="PANTHER" id="PTHR37422">
    <property type="entry name" value="TEICHURONIC ACID BIOSYNTHESIS PROTEIN TUAE"/>
    <property type="match status" value="1"/>
</dbReference>
<feature type="domain" description="O-antigen ligase-related" evidence="6">
    <location>
        <begin position="260"/>
        <end position="394"/>
    </location>
</feature>
<keyword evidence="7" id="KW-0436">Ligase</keyword>
<feature type="transmembrane region" description="Helical" evidence="5">
    <location>
        <begin position="81"/>
        <end position="100"/>
    </location>
</feature>
<feature type="transmembrane region" description="Helical" evidence="5">
    <location>
        <begin position="297"/>
        <end position="316"/>
    </location>
</feature>
<feature type="transmembrane region" description="Helical" evidence="5">
    <location>
        <begin position="140"/>
        <end position="158"/>
    </location>
</feature>
<feature type="transmembrane region" description="Helical" evidence="5">
    <location>
        <begin position="447"/>
        <end position="466"/>
    </location>
</feature>
<feature type="transmembrane region" description="Helical" evidence="5">
    <location>
        <begin position="12"/>
        <end position="29"/>
    </location>
</feature>
<dbReference type="InterPro" id="IPR051533">
    <property type="entry name" value="WaaL-like"/>
</dbReference>
<evidence type="ECO:0000313" key="7">
    <source>
        <dbReference type="EMBL" id="NMM47232.1"/>
    </source>
</evidence>
<evidence type="ECO:0000256" key="1">
    <source>
        <dbReference type="ARBA" id="ARBA00004141"/>
    </source>
</evidence>
<feature type="transmembrane region" description="Helical" evidence="5">
    <location>
        <begin position="386"/>
        <end position="405"/>
    </location>
</feature>
<feature type="transmembrane region" description="Helical" evidence="5">
    <location>
        <begin position="112"/>
        <end position="128"/>
    </location>
</feature>
<accession>A0A848J211</accession>
<dbReference type="Pfam" id="PF04932">
    <property type="entry name" value="Wzy_C"/>
    <property type="match status" value="1"/>
</dbReference>
<organism evidence="7 8">
    <name type="scientific">Marinigracilibium pacificum</name>
    <dbReference type="NCBI Taxonomy" id="2729599"/>
    <lineage>
        <taxon>Bacteria</taxon>
        <taxon>Pseudomonadati</taxon>
        <taxon>Bacteroidota</taxon>
        <taxon>Cytophagia</taxon>
        <taxon>Cytophagales</taxon>
        <taxon>Flammeovirgaceae</taxon>
        <taxon>Marinigracilibium</taxon>
    </lineage>
</organism>
<sequence>MQDVVLKYKELIVITLITVLSLGLAVIMGKGGFAISAGLSAFFIGLIILIISLISLKVGGIIIIILGFTLGWVRKYLPIDIPVGLALDAVCFVLLLYILLRMKSERQFGFPNNALTWVWLAFVVYNFIQIANPFTFSRALWFNGFRTALFPFMSYILFYNIVDSKKTVKLFIRVWLILACLAAVYGLYQEFFGFLDYEVSWLYRHPEVATRIFTFGRWRRFSFLASPMSFGIIMAYSSLLCMVLLAGPFKSKSKIILGVLIVLMVYAMSFTGTRTAYALIPIGLVFYAILTFRKPVVIGVAMMLIAGVIFIVMPPLNAQHYIIQTAFRGDDKSYDVRAQNQKFIQPFIQSHPIGSGLGSTMDASGHPLLAGFPPDSQFVLVTLDTGWIGLLIYLTIFFLSLKIGVEAYFRSDDPEMKILLAALLTTIFTIMVGNYPQEVMLMETMTYWAISVGMVIKMTTIINNKIKQNTATE</sequence>
<comment type="subcellular location">
    <subcellularLocation>
        <location evidence="1">Membrane</location>
        <topology evidence="1">Multi-pass membrane protein</topology>
    </subcellularLocation>
</comment>
<feature type="transmembrane region" description="Helical" evidence="5">
    <location>
        <begin position="223"/>
        <end position="246"/>
    </location>
</feature>
<keyword evidence="4 5" id="KW-0472">Membrane</keyword>